<proteinExistence type="predicted"/>
<dbReference type="EMBL" id="LQPQ01000160">
    <property type="protein sequence ID" value="ORW70456.1"/>
    <property type="molecule type" value="Genomic_DNA"/>
</dbReference>
<sequence length="195" mass="21224">MDRPEIAGGEALAGLLRTGRVGSDIAADHVKVLKQALASLPVAWRPDANHRDDCDKSCSNHVGQIARSINPVGRRGGVHGFTHCHRDTHSDDMTGRAELCRLYLVQPWFDLHRHPHVGVDDNPQWFVQDSARPTRRALCAYRSQLFGGEARNFLLAGGVLGADAGPDPLEGLGEFPPAAARERLHLPLQVTPVDA</sequence>
<accession>A0A1X2C3H9</accession>
<dbReference type="STRING" id="486698.AWC22_25095"/>
<reference evidence="1 2" key="1">
    <citation type="submission" date="2016-01" db="EMBL/GenBank/DDBJ databases">
        <title>The new phylogeny of the genus Mycobacterium.</title>
        <authorList>
            <person name="Tarcisio F."/>
            <person name="Conor M."/>
            <person name="Antonella G."/>
            <person name="Elisabetta G."/>
            <person name="Giulia F.S."/>
            <person name="Sara T."/>
            <person name="Anna F."/>
            <person name="Clotilde B."/>
            <person name="Roberto B."/>
            <person name="Veronica D.S."/>
            <person name="Fabio R."/>
            <person name="Monica P."/>
            <person name="Olivier J."/>
            <person name="Enrico T."/>
            <person name="Nicola S."/>
        </authorList>
    </citation>
    <scope>NUCLEOTIDE SEQUENCE [LARGE SCALE GENOMIC DNA]</scope>
    <source>
        <strain evidence="1 2">DSM 45176</strain>
    </source>
</reference>
<evidence type="ECO:0000313" key="2">
    <source>
        <dbReference type="Proteomes" id="UP000193087"/>
    </source>
</evidence>
<organism evidence="1 2">
    <name type="scientific">Mycobacterium riyadhense</name>
    <dbReference type="NCBI Taxonomy" id="486698"/>
    <lineage>
        <taxon>Bacteria</taxon>
        <taxon>Bacillati</taxon>
        <taxon>Actinomycetota</taxon>
        <taxon>Actinomycetes</taxon>
        <taxon>Mycobacteriales</taxon>
        <taxon>Mycobacteriaceae</taxon>
        <taxon>Mycobacterium</taxon>
    </lineage>
</organism>
<dbReference type="AlphaFoldDB" id="A0A1X2C3H9"/>
<keyword evidence="2" id="KW-1185">Reference proteome</keyword>
<gene>
    <name evidence="1" type="ORF">AWC22_25095</name>
</gene>
<dbReference type="Proteomes" id="UP000193087">
    <property type="component" value="Unassembled WGS sequence"/>
</dbReference>
<name>A0A1X2C3H9_9MYCO</name>
<protein>
    <submittedName>
        <fullName evidence="1">Uncharacterized protein</fullName>
    </submittedName>
</protein>
<comment type="caution">
    <text evidence="1">The sequence shown here is derived from an EMBL/GenBank/DDBJ whole genome shotgun (WGS) entry which is preliminary data.</text>
</comment>
<evidence type="ECO:0000313" key="1">
    <source>
        <dbReference type="EMBL" id="ORW70456.1"/>
    </source>
</evidence>